<reference evidence="3 6" key="2">
    <citation type="submission" date="2021-06" db="EMBL/GenBank/DDBJ databases">
        <title>Whole genome sequence of Paenibacillus sophorae DSM23020 for comparative genomics.</title>
        <authorList>
            <person name="Kim M.-J."/>
            <person name="Lee G."/>
            <person name="Shin J.-H."/>
        </authorList>
    </citation>
    <scope>NUCLEOTIDE SEQUENCE [LARGE SCALE GENOMIC DNA]</scope>
    <source>
        <strain evidence="3 6">DSM 23020</strain>
    </source>
</reference>
<dbReference type="Gene3D" id="3.90.1010.20">
    <property type="match status" value="2"/>
</dbReference>
<feature type="chain" id="PRO_5039234049" evidence="2">
    <location>
        <begin position="19"/>
        <end position="302"/>
    </location>
</feature>
<keyword evidence="6" id="KW-1185">Reference proteome</keyword>
<organism evidence="4 5">
    <name type="scientific">Paenibacillus sophorae</name>
    <dbReference type="NCBI Taxonomy" id="1333845"/>
    <lineage>
        <taxon>Bacteria</taxon>
        <taxon>Bacillati</taxon>
        <taxon>Bacillota</taxon>
        <taxon>Bacilli</taxon>
        <taxon>Bacillales</taxon>
        <taxon>Paenibacillaceae</taxon>
        <taxon>Paenibacillus</taxon>
    </lineage>
</organism>
<sequence>MRKTAVVISSALLLGLLAAGCGDSNNSAPAASTAPAESTAPSAASSAAPSTDAAKYQDGVYYGTVPVDEKTGWQTYAILTVEGGKITKVDWNAFNVNNAGDLKKKVSEDGKYGLVSKGGAQAEWHEQAAKAEAFLIEKQDPAAITFDAEGHTDAISGVSVHVNDLVQAAQAALAAGPAQPGAYKDGGYHVQGEMDANSGWAPTVDLSIANGNIVAAKFSGVDKDGNDKQQFSQDGKYGMKEKNPKAQAEWHEEAIKAQQYYLANQTAAPAFDAEGKTDAISGVTISVGEYWTLAEKALEGAK</sequence>
<keyword evidence="4" id="KW-0449">Lipoprotein</keyword>
<evidence type="ECO:0000313" key="5">
    <source>
        <dbReference type="Proteomes" id="UP000198809"/>
    </source>
</evidence>
<name>A0A1H8VFA0_9BACL</name>
<gene>
    <name evidence="3" type="ORF">KP014_05465</name>
    <name evidence="4" type="ORF">SAMN04487895_12337</name>
</gene>
<dbReference type="EMBL" id="FODH01000023">
    <property type="protein sequence ID" value="SEP13548.1"/>
    <property type="molecule type" value="Genomic_DNA"/>
</dbReference>
<dbReference type="OrthoDB" id="384237at2"/>
<reference evidence="4 5" key="1">
    <citation type="submission" date="2016-10" db="EMBL/GenBank/DDBJ databases">
        <authorList>
            <person name="de Groot N.N."/>
        </authorList>
    </citation>
    <scope>NUCLEOTIDE SEQUENCE [LARGE SCALE GENOMIC DNA]</scope>
    <source>
        <strain evidence="4 5">CGMCC 1.10238</strain>
    </source>
</reference>
<keyword evidence="2" id="KW-0732">Signal</keyword>
<dbReference type="STRING" id="1333845.SAMN04487895_12337"/>
<evidence type="ECO:0000256" key="1">
    <source>
        <dbReference type="SAM" id="MobiDB-lite"/>
    </source>
</evidence>
<evidence type="ECO:0000313" key="4">
    <source>
        <dbReference type="EMBL" id="SEP13548.1"/>
    </source>
</evidence>
<evidence type="ECO:0000313" key="3">
    <source>
        <dbReference type="EMBL" id="QWU16669.1"/>
    </source>
</evidence>
<accession>A0A1H8VFA0</accession>
<dbReference type="EMBL" id="CP076607">
    <property type="protein sequence ID" value="QWU16669.1"/>
    <property type="molecule type" value="Genomic_DNA"/>
</dbReference>
<dbReference type="RefSeq" id="WP_036596032.1">
    <property type="nucleotide sequence ID" value="NZ_CP076607.1"/>
</dbReference>
<proteinExistence type="predicted"/>
<dbReference type="Proteomes" id="UP000198809">
    <property type="component" value="Unassembled WGS sequence"/>
</dbReference>
<protein>
    <submittedName>
        <fullName evidence="3">FMN-binding protein</fullName>
    </submittedName>
    <submittedName>
        <fullName evidence="4">Major membrane immunogen, membrane-anchored lipoprotein</fullName>
    </submittedName>
</protein>
<evidence type="ECO:0000256" key="2">
    <source>
        <dbReference type="SAM" id="SignalP"/>
    </source>
</evidence>
<feature type="signal peptide" evidence="2">
    <location>
        <begin position="1"/>
        <end position="18"/>
    </location>
</feature>
<dbReference type="AlphaFoldDB" id="A0A1H8VFA0"/>
<dbReference type="PROSITE" id="PS51257">
    <property type="entry name" value="PROKAR_LIPOPROTEIN"/>
    <property type="match status" value="1"/>
</dbReference>
<evidence type="ECO:0000313" key="6">
    <source>
        <dbReference type="Proteomes" id="UP000683429"/>
    </source>
</evidence>
<feature type="region of interest" description="Disordered" evidence="1">
    <location>
        <begin position="27"/>
        <end position="49"/>
    </location>
</feature>
<dbReference type="Proteomes" id="UP000683429">
    <property type="component" value="Chromosome"/>
</dbReference>